<feature type="compositionally biased region" description="Polar residues" evidence="1">
    <location>
        <begin position="16"/>
        <end position="30"/>
    </location>
</feature>
<dbReference type="EMBL" id="CP086322">
    <property type="protein sequence ID" value="UQA98183.1"/>
    <property type="molecule type" value="Genomic_DNA"/>
</dbReference>
<dbReference type="RefSeq" id="WP_248869232.1">
    <property type="nucleotide sequence ID" value="NZ_CP086322.1"/>
</dbReference>
<feature type="region of interest" description="Disordered" evidence="1">
    <location>
        <begin position="1"/>
        <end position="43"/>
    </location>
</feature>
<sequence>MGSASATGDYTELRDSTSGTRLTSSPNDTTATEHRAPTPGGQFYAKSHGIYVNPDTPLALRVAHNDCAPRNVVLAEFNLCIHPAAGPAL</sequence>
<proteinExistence type="predicted"/>
<protein>
    <submittedName>
        <fullName evidence="2">Uncharacterized protein</fullName>
    </submittedName>
</protein>
<organism evidence="2 3">
    <name type="scientific">Streptomyces halobius</name>
    <dbReference type="NCBI Taxonomy" id="2879846"/>
    <lineage>
        <taxon>Bacteria</taxon>
        <taxon>Bacillati</taxon>
        <taxon>Actinomycetota</taxon>
        <taxon>Actinomycetes</taxon>
        <taxon>Kitasatosporales</taxon>
        <taxon>Streptomycetaceae</taxon>
        <taxon>Streptomyces</taxon>
    </lineage>
</organism>
<name>A0ABY4MK90_9ACTN</name>
<reference evidence="2" key="1">
    <citation type="submission" date="2021-10" db="EMBL/GenBank/DDBJ databases">
        <title>Streptomyces nigrumlapis sp.nov.,an antimicrobial producing actinobacterium isolated from Black Gobi rocks.</title>
        <authorList>
            <person name="Wen Y."/>
            <person name="Zhang W."/>
            <person name="Liu X.G."/>
        </authorList>
    </citation>
    <scope>NUCLEOTIDE SEQUENCE</scope>
    <source>
        <strain evidence="2">ST13-2-2</strain>
    </source>
</reference>
<evidence type="ECO:0000313" key="3">
    <source>
        <dbReference type="Proteomes" id="UP000830115"/>
    </source>
</evidence>
<gene>
    <name evidence="2" type="ORF">K9S39_09950</name>
</gene>
<accession>A0ABY4MK90</accession>
<keyword evidence="3" id="KW-1185">Reference proteome</keyword>
<dbReference type="Proteomes" id="UP000830115">
    <property type="component" value="Chromosome"/>
</dbReference>
<evidence type="ECO:0000313" key="2">
    <source>
        <dbReference type="EMBL" id="UQA98183.1"/>
    </source>
</evidence>
<evidence type="ECO:0000256" key="1">
    <source>
        <dbReference type="SAM" id="MobiDB-lite"/>
    </source>
</evidence>